<feature type="compositionally biased region" description="Basic and acidic residues" evidence="1">
    <location>
        <begin position="15"/>
        <end position="25"/>
    </location>
</feature>
<evidence type="ECO:0000313" key="3">
    <source>
        <dbReference type="Proteomes" id="UP000246740"/>
    </source>
</evidence>
<proteinExistence type="predicted"/>
<keyword evidence="3" id="KW-1185">Reference proteome</keyword>
<dbReference type="AlphaFoldDB" id="A0A317XWF2"/>
<dbReference type="EMBL" id="KZ819188">
    <property type="protein sequence ID" value="PWZ02636.1"/>
    <property type="molecule type" value="Genomic_DNA"/>
</dbReference>
<name>A0A317XWF2_9BASI</name>
<organism evidence="2 3">
    <name type="scientific">Testicularia cyperi</name>
    <dbReference type="NCBI Taxonomy" id="1882483"/>
    <lineage>
        <taxon>Eukaryota</taxon>
        <taxon>Fungi</taxon>
        <taxon>Dikarya</taxon>
        <taxon>Basidiomycota</taxon>
        <taxon>Ustilaginomycotina</taxon>
        <taxon>Ustilaginomycetes</taxon>
        <taxon>Ustilaginales</taxon>
        <taxon>Anthracoideaceae</taxon>
        <taxon>Testicularia</taxon>
    </lineage>
</organism>
<sequence length="156" mass="17619">MKPHQTAVHLSTGEVSREGGRGRREQGKSTRCCLEMCSFTAEEICYPCNGRASGRLKCEEYVRVSESAFVCVYVCMWFGSACIEPRTAVRQELTVGGRVKWLRRIACVLTTEPHLHLGKRSFLASAVLCSYLLLHTTDDRFGRGQYPQRPARLKCK</sequence>
<protein>
    <submittedName>
        <fullName evidence="2">Uncharacterized protein</fullName>
    </submittedName>
</protein>
<evidence type="ECO:0000256" key="1">
    <source>
        <dbReference type="SAM" id="MobiDB-lite"/>
    </source>
</evidence>
<evidence type="ECO:0000313" key="2">
    <source>
        <dbReference type="EMBL" id="PWZ02636.1"/>
    </source>
</evidence>
<feature type="region of interest" description="Disordered" evidence="1">
    <location>
        <begin position="1"/>
        <end position="25"/>
    </location>
</feature>
<dbReference type="Proteomes" id="UP000246740">
    <property type="component" value="Unassembled WGS sequence"/>
</dbReference>
<dbReference type="InParanoid" id="A0A317XWF2"/>
<gene>
    <name evidence="2" type="ORF">BCV70DRAFT_3663</name>
</gene>
<accession>A0A317XWF2</accession>
<reference evidence="2 3" key="1">
    <citation type="journal article" date="2018" name="Mol. Biol. Evol.">
        <title>Broad Genomic Sampling Reveals a Smut Pathogenic Ancestry of the Fungal Clade Ustilaginomycotina.</title>
        <authorList>
            <person name="Kijpornyongpan T."/>
            <person name="Mondo S.J."/>
            <person name="Barry K."/>
            <person name="Sandor L."/>
            <person name="Lee J."/>
            <person name="Lipzen A."/>
            <person name="Pangilinan J."/>
            <person name="LaButti K."/>
            <person name="Hainaut M."/>
            <person name="Henrissat B."/>
            <person name="Grigoriev I.V."/>
            <person name="Spatafora J.W."/>
            <person name="Aime M.C."/>
        </authorList>
    </citation>
    <scope>NUCLEOTIDE SEQUENCE [LARGE SCALE GENOMIC DNA]</scope>
    <source>
        <strain evidence="2 3">MCA 3645</strain>
    </source>
</reference>